<comment type="subcellular location">
    <subcellularLocation>
        <location evidence="1">Membrane</location>
        <topology evidence="1">Single-pass membrane protein</topology>
    </subcellularLocation>
</comment>
<evidence type="ECO:0000256" key="5">
    <source>
        <dbReference type="ARBA" id="ARBA00023136"/>
    </source>
</evidence>
<dbReference type="AlphaFoldDB" id="A0A834FAG5"/>
<feature type="chain" id="PRO_5032965350" evidence="9">
    <location>
        <begin position="22"/>
        <end position="551"/>
    </location>
</feature>
<proteinExistence type="predicted"/>
<feature type="signal peptide" evidence="9">
    <location>
        <begin position="1"/>
        <end position="21"/>
    </location>
</feature>
<dbReference type="InterPro" id="IPR036116">
    <property type="entry name" value="FN3_sf"/>
</dbReference>
<keyword evidence="2 8" id="KW-0812">Transmembrane</keyword>
<keyword evidence="3 9" id="KW-0732">Signal</keyword>
<dbReference type="InterPro" id="IPR013783">
    <property type="entry name" value="Ig-like_fold"/>
</dbReference>
<keyword evidence="5 8" id="KW-0472">Membrane</keyword>
<sequence>MALRPFFLLVLWTVSLPANLASLCEVSCSTDYVRTLNCSCSGWVPDHPVILTVNCRAEDAEVNGSCVINSSQSWCTITKSLDDVASVETNCTTSVRRDKLIGNVTESASFYLCDVVKPKPPFDVKVTKVDDFYNISWSTGAFLDQPLTYRLRIRTDADPMVTPKTIDHKSNTTPVSVRGNKAAVHKQVPVYELQLEEEKFSLVVNKLQPNVGYIVDVQAKFRPGEIFNGPWSEWSSGTKWRTPGNAEERKTQTKDIFWLYLSIPAVLILCLLILGYLQKPCWHKKLKRISFVPSPDEFFKPLHQKHKGNFKEWVKPVFQEHDYFKTSTSGLKASTKTYEILKWNNEKHGSREESELKDFLRSAQPSNPLLFFPESGSSQGTGHSTGHISIHTVTLSGEEYEDEVTSRSSLTSYQDGESFGSFDSPNIDRAGYNSQESLLSMMDRHNERSPQHENQIIIELRQENFEPEEEFLEPERVSLNSFASGGQSEDGYPQVDLDTIDSGFGECSSPGGTDSIQTQHMDPFLEHSNSNYVKQWMICSTIQEESTMCEQ</sequence>
<feature type="region of interest" description="Disordered" evidence="7">
    <location>
        <begin position="409"/>
        <end position="431"/>
    </location>
</feature>
<evidence type="ECO:0000256" key="7">
    <source>
        <dbReference type="SAM" id="MobiDB-lite"/>
    </source>
</evidence>
<accession>A0A834FAG5</accession>
<dbReference type="GO" id="GO:0004896">
    <property type="term" value="F:cytokine receptor activity"/>
    <property type="evidence" value="ECO:0007669"/>
    <property type="project" value="TreeGrafter"/>
</dbReference>
<keyword evidence="4 8" id="KW-1133">Transmembrane helix</keyword>
<evidence type="ECO:0000313" key="10">
    <source>
        <dbReference type="EMBL" id="KAF6727006.1"/>
    </source>
</evidence>
<gene>
    <name evidence="10" type="ORF">FQA47_011907</name>
</gene>
<name>A0A834FAG5_ORYME</name>
<dbReference type="PANTHER" id="PTHR23037:SF7">
    <property type="entry name" value="INTERLEUKIN-21 RECEPTOR"/>
    <property type="match status" value="1"/>
</dbReference>
<evidence type="ECO:0000256" key="2">
    <source>
        <dbReference type="ARBA" id="ARBA00022692"/>
    </source>
</evidence>
<dbReference type="Proteomes" id="UP000646548">
    <property type="component" value="Unassembled WGS sequence"/>
</dbReference>
<evidence type="ECO:0000256" key="6">
    <source>
        <dbReference type="ARBA" id="ARBA00023170"/>
    </source>
</evidence>
<dbReference type="Gene3D" id="2.60.40.10">
    <property type="entry name" value="Immunoglobulins"/>
    <property type="match status" value="1"/>
</dbReference>
<dbReference type="GO" id="GO:0009897">
    <property type="term" value="C:external side of plasma membrane"/>
    <property type="evidence" value="ECO:0007669"/>
    <property type="project" value="TreeGrafter"/>
</dbReference>
<evidence type="ECO:0000313" key="11">
    <source>
        <dbReference type="Proteomes" id="UP000646548"/>
    </source>
</evidence>
<evidence type="ECO:0000256" key="4">
    <source>
        <dbReference type="ARBA" id="ARBA00022989"/>
    </source>
</evidence>
<dbReference type="EMBL" id="WKFB01000315">
    <property type="protein sequence ID" value="KAF6727006.1"/>
    <property type="molecule type" value="Genomic_DNA"/>
</dbReference>
<evidence type="ECO:0000256" key="8">
    <source>
        <dbReference type="SAM" id="Phobius"/>
    </source>
</evidence>
<dbReference type="SUPFAM" id="SSF49265">
    <property type="entry name" value="Fibronectin type III"/>
    <property type="match status" value="1"/>
</dbReference>
<organism evidence="10 11">
    <name type="scientific">Oryzias melastigma</name>
    <name type="common">Marine medaka</name>
    <dbReference type="NCBI Taxonomy" id="30732"/>
    <lineage>
        <taxon>Eukaryota</taxon>
        <taxon>Metazoa</taxon>
        <taxon>Chordata</taxon>
        <taxon>Craniata</taxon>
        <taxon>Vertebrata</taxon>
        <taxon>Euteleostomi</taxon>
        <taxon>Actinopterygii</taxon>
        <taxon>Neopterygii</taxon>
        <taxon>Teleostei</taxon>
        <taxon>Neoteleostei</taxon>
        <taxon>Acanthomorphata</taxon>
        <taxon>Ovalentaria</taxon>
        <taxon>Atherinomorphae</taxon>
        <taxon>Beloniformes</taxon>
        <taxon>Adrianichthyidae</taxon>
        <taxon>Oryziinae</taxon>
        <taxon>Oryzias</taxon>
    </lineage>
</organism>
<reference evidence="10" key="1">
    <citation type="journal article" name="BMC Genomics">
        <title>Long-read sequencing and de novo genome assembly of marine medaka (Oryzias melastigma).</title>
        <authorList>
            <person name="Liang P."/>
            <person name="Saqib H.S.A."/>
            <person name="Ni X."/>
            <person name="Shen Y."/>
        </authorList>
    </citation>
    <scope>NUCLEOTIDE SEQUENCE</scope>
    <source>
        <strain evidence="10">Bigg-433</strain>
    </source>
</reference>
<keyword evidence="6 10" id="KW-0675">Receptor</keyword>
<evidence type="ECO:0000256" key="3">
    <source>
        <dbReference type="ARBA" id="ARBA00022729"/>
    </source>
</evidence>
<protein>
    <submittedName>
        <fullName evidence="10">Interleukin-21 receptor</fullName>
    </submittedName>
</protein>
<evidence type="ECO:0000256" key="1">
    <source>
        <dbReference type="ARBA" id="ARBA00004167"/>
    </source>
</evidence>
<evidence type="ECO:0000256" key="9">
    <source>
        <dbReference type="SAM" id="SignalP"/>
    </source>
</evidence>
<dbReference type="PANTHER" id="PTHR23037">
    <property type="entry name" value="CYTOKINE RECEPTOR"/>
    <property type="match status" value="1"/>
</dbReference>
<feature type="transmembrane region" description="Helical" evidence="8">
    <location>
        <begin position="257"/>
        <end position="277"/>
    </location>
</feature>
<comment type="caution">
    <text evidence="10">The sequence shown here is derived from an EMBL/GenBank/DDBJ whole genome shotgun (WGS) entry which is preliminary data.</text>
</comment>